<evidence type="ECO:0008006" key="4">
    <source>
        <dbReference type="Google" id="ProtNLM"/>
    </source>
</evidence>
<protein>
    <recommendedName>
        <fullName evidence="4">Secreted protein</fullName>
    </recommendedName>
</protein>
<dbReference type="EMBL" id="JBBNAF010000003">
    <property type="protein sequence ID" value="KAK9160651.1"/>
    <property type="molecule type" value="Genomic_DNA"/>
</dbReference>
<keyword evidence="3" id="KW-1185">Reference proteome</keyword>
<sequence length="68" mass="7626">MWQAWIGRFATVCQRGVLVRPLIIVLTWLVNQEATGGVCDDGDERLRESCELVGICANMHSEGYECIL</sequence>
<gene>
    <name evidence="2" type="ORF">Syun_006992</name>
</gene>
<evidence type="ECO:0000313" key="3">
    <source>
        <dbReference type="Proteomes" id="UP001420932"/>
    </source>
</evidence>
<comment type="caution">
    <text evidence="2">The sequence shown here is derived from an EMBL/GenBank/DDBJ whole genome shotgun (WGS) entry which is preliminary data.</text>
</comment>
<accession>A0AAP0KXY3</accession>
<organism evidence="2 3">
    <name type="scientific">Stephania yunnanensis</name>
    <dbReference type="NCBI Taxonomy" id="152371"/>
    <lineage>
        <taxon>Eukaryota</taxon>
        <taxon>Viridiplantae</taxon>
        <taxon>Streptophyta</taxon>
        <taxon>Embryophyta</taxon>
        <taxon>Tracheophyta</taxon>
        <taxon>Spermatophyta</taxon>
        <taxon>Magnoliopsida</taxon>
        <taxon>Ranunculales</taxon>
        <taxon>Menispermaceae</taxon>
        <taxon>Menispermoideae</taxon>
        <taxon>Cissampelideae</taxon>
        <taxon>Stephania</taxon>
    </lineage>
</organism>
<dbReference type="AlphaFoldDB" id="A0AAP0KXY3"/>
<dbReference type="Proteomes" id="UP001420932">
    <property type="component" value="Unassembled WGS sequence"/>
</dbReference>
<feature type="signal peptide" evidence="1">
    <location>
        <begin position="1"/>
        <end position="36"/>
    </location>
</feature>
<feature type="chain" id="PRO_5042915740" description="Secreted protein" evidence="1">
    <location>
        <begin position="37"/>
        <end position="68"/>
    </location>
</feature>
<keyword evidence="1" id="KW-0732">Signal</keyword>
<name>A0AAP0KXY3_9MAGN</name>
<evidence type="ECO:0000256" key="1">
    <source>
        <dbReference type="SAM" id="SignalP"/>
    </source>
</evidence>
<evidence type="ECO:0000313" key="2">
    <source>
        <dbReference type="EMBL" id="KAK9160651.1"/>
    </source>
</evidence>
<proteinExistence type="predicted"/>
<reference evidence="2 3" key="1">
    <citation type="submission" date="2024-01" db="EMBL/GenBank/DDBJ databases">
        <title>Genome assemblies of Stephania.</title>
        <authorList>
            <person name="Yang L."/>
        </authorList>
    </citation>
    <scope>NUCLEOTIDE SEQUENCE [LARGE SCALE GENOMIC DNA]</scope>
    <source>
        <strain evidence="2">YNDBR</strain>
        <tissue evidence="2">Leaf</tissue>
    </source>
</reference>